<feature type="domain" description="Transposase IS200-like" evidence="1">
    <location>
        <begin position="11"/>
        <end position="99"/>
    </location>
</feature>
<dbReference type="GO" id="GO:0006313">
    <property type="term" value="P:DNA transposition"/>
    <property type="evidence" value="ECO:0007669"/>
    <property type="project" value="InterPro"/>
</dbReference>
<dbReference type="eggNOG" id="COG1943">
    <property type="taxonomic scope" value="Bacteria"/>
</dbReference>
<dbReference type="EMBL" id="CP001322">
    <property type="protein sequence ID" value="ACL05082.1"/>
    <property type="molecule type" value="Genomic_DNA"/>
</dbReference>
<dbReference type="PANTHER" id="PTHR33360:SF2">
    <property type="entry name" value="TRANSPOSASE FOR INSERTION SEQUENCE ELEMENT IS200"/>
    <property type="match status" value="1"/>
</dbReference>
<dbReference type="AlphaFoldDB" id="B8FLD6"/>
<evidence type="ECO:0000313" key="2">
    <source>
        <dbReference type="EMBL" id="ACL05082.1"/>
    </source>
</evidence>
<dbReference type="InterPro" id="IPR036515">
    <property type="entry name" value="Transposase_17_sf"/>
</dbReference>
<dbReference type="SMART" id="SM01321">
    <property type="entry name" value="Y1_Tnp"/>
    <property type="match status" value="1"/>
</dbReference>
<name>B8FLD6_DESAL</name>
<dbReference type="KEGG" id="dal:Dalk_3393"/>
<dbReference type="PANTHER" id="PTHR33360">
    <property type="entry name" value="TRANSPOSASE FOR INSERTION SEQUENCE ELEMENT IS200"/>
    <property type="match status" value="1"/>
</dbReference>
<evidence type="ECO:0000259" key="1">
    <source>
        <dbReference type="SMART" id="SM01321"/>
    </source>
</evidence>
<dbReference type="Pfam" id="PF01797">
    <property type="entry name" value="Y1_Tnp"/>
    <property type="match status" value="1"/>
</dbReference>
<organism evidence="2 3">
    <name type="scientific">Desulfatibacillum aliphaticivorans</name>
    <dbReference type="NCBI Taxonomy" id="218208"/>
    <lineage>
        <taxon>Bacteria</taxon>
        <taxon>Pseudomonadati</taxon>
        <taxon>Thermodesulfobacteriota</taxon>
        <taxon>Desulfobacteria</taxon>
        <taxon>Desulfobacterales</taxon>
        <taxon>Desulfatibacillaceae</taxon>
        <taxon>Desulfatibacillum</taxon>
    </lineage>
</organism>
<sequence>MYDKQSLSHLVWDCKYHVVWIPKFRRKVLCGELREYLGEVFRELAKQKECQVLEGHSCPDHIHILIAIHPKLAVAQVVGFIKGKSAIHNPIYQESSSCG</sequence>
<reference evidence="2 3" key="1">
    <citation type="journal article" date="2012" name="Environ. Microbiol.">
        <title>The genome sequence of Desulfatibacillum alkenivorans AK-01: a blueprint for anaerobic alkane oxidation.</title>
        <authorList>
            <person name="Callaghan A.V."/>
            <person name="Morris B.E."/>
            <person name="Pereira I.A."/>
            <person name="McInerney M.J."/>
            <person name="Austin R.N."/>
            <person name="Groves J.T."/>
            <person name="Kukor J.J."/>
            <person name="Suflita J.M."/>
            <person name="Young L.Y."/>
            <person name="Zylstra G.J."/>
            <person name="Wawrik B."/>
        </authorList>
    </citation>
    <scope>NUCLEOTIDE SEQUENCE [LARGE SCALE GENOMIC DNA]</scope>
    <source>
        <strain evidence="2 3">AK-01</strain>
    </source>
</reference>
<dbReference type="GO" id="GO:0003677">
    <property type="term" value="F:DNA binding"/>
    <property type="evidence" value="ECO:0007669"/>
    <property type="project" value="InterPro"/>
</dbReference>
<keyword evidence="3" id="KW-1185">Reference proteome</keyword>
<evidence type="ECO:0000313" key="3">
    <source>
        <dbReference type="Proteomes" id="UP000000739"/>
    </source>
</evidence>
<dbReference type="SUPFAM" id="SSF143422">
    <property type="entry name" value="Transposase IS200-like"/>
    <property type="match status" value="1"/>
</dbReference>
<accession>B8FLD6</accession>
<dbReference type="HOGENOM" id="CLU_101320_4_0_7"/>
<dbReference type="Gene3D" id="3.30.70.1290">
    <property type="entry name" value="Transposase IS200-like"/>
    <property type="match status" value="1"/>
</dbReference>
<dbReference type="GO" id="GO:0004803">
    <property type="term" value="F:transposase activity"/>
    <property type="evidence" value="ECO:0007669"/>
    <property type="project" value="InterPro"/>
</dbReference>
<dbReference type="NCBIfam" id="NF033573">
    <property type="entry name" value="transpos_IS200"/>
    <property type="match status" value="1"/>
</dbReference>
<proteinExistence type="predicted"/>
<dbReference type="InterPro" id="IPR002686">
    <property type="entry name" value="Transposase_17"/>
</dbReference>
<protein>
    <submittedName>
        <fullName evidence="2">Transposase IS200-family protein</fullName>
    </submittedName>
</protein>
<dbReference type="Proteomes" id="UP000000739">
    <property type="component" value="Chromosome"/>
</dbReference>
<gene>
    <name evidence="2" type="ordered locus">Dalk_3393</name>
</gene>